<protein>
    <submittedName>
        <fullName evidence="1">Uncharacterized protein</fullName>
    </submittedName>
</protein>
<accession>A0A9X1Q743</accession>
<organism evidence="1 2">
    <name type="scientific">Streptomyces muensis</name>
    <dbReference type="NCBI Taxonomy" id="1077944"/>
    <lineage>
        <taxon>Bacteria</taxon>
        <taxon>Bacillati</taxon>
        <taxon>Actinomycetota</taxon>
        <taxon>Actinomycetes</taxon>
        <taxon>Kitasatosporales</taxon>
        <taxon>Streptomycetaceae</taxon>
        <taxon>Streptomyces</taxon>
    </lineage>
</organism>
<keyword evidence="2" id="KW-1185">Reference proteome</keyword>
<dbReference type="EMBL" id="JAKEIP010000273">
    <property type="protein sequence ID" value="MCF1599129.1"/>
    <property type="molecule type" value="Genomic_DNA"/>
</dbReference>
<evidence type="ECO:0000313" key="2">
    <source>
        <dbReference type="Proteomes" id="UP001139384"/>
    </source>
</evidence>
<name>A0A9X1Q743_STRM4</name>
<comment type="caution">
    <text evidence="1">The sequence shown here is derived from an EMBL/GenBank/DDBJ whole genome shotgun (WGS) entry which is preliminary data.</text>
</comment>
<proteinExistence type="predicted"/>
<gene>
    <name evidence="1" type="ORF">L0P92_37090</name>
</gene>
<sequence>MIADDIPLAELARAWEEIREDYDDFHNEAYDRTVLECAARLAADPGGASAYVWTIGLLMTAPYLAWAPGDGVVPEARAALAAADSALRDRPCEHETHPYREHEAEFDEDLAGQLCDLADRDAAWEENHPREQWLCPRNVAGLARIALDVIEPGSAPDVPPRLPVGARETIGTLSAMLHGYPDPGTDIGEEISCQAGELRSAEPADRPGRLLVALAVSWYAASDFVRNTSAIEELIAALEATLPHHADATCDHDGHPTLPSSPDTAALGIMLSTPGGRALYERDFAHRTPSELLLCPAALADGARRSLRALAARRDELLGRPQGAGCP</sequence>
<evidence type="ECO:0000313" key="1">
    <source>
        <dbReference type="EMBL" id="MCF1599129.1"/>
    </source>
</evidence>
<reference evidence="1" key="1">
    <citation type="submission" date="2022-01" db="EMBL/GenBank/DDBJ databases">
        <title>Draft Genome Sequences of Seven Type Strains of the Genus Streptomyces.</title>
        <authorList>
            <person name="Aziz S."/>
            <person name="Coretto E."/>
            <person name="Chronakova A."/>
            <person name="Sproer C."/>
            <person name="Huber K."/>
            <person name="Nouioui I."/>
            <person name="Gross H."/>
        </authorList>
    </citation>
    <scope>NUCLEOTIDE SEQUENCE</scope>
    <source>
        <strain evidence="1">DSM 103493</strain>
    </source>
</reference>
<dbReference type="RefSeq" id="WP_234767468.1">
    <property type="nucleotide sequence ID" value="NZ_JAKEIP010000273.1"/>
</dbReference>
<dbReference type="AlphaFoldDB" id="A0A9X1Q743"/>
<dbReference type="Proteomes" id="UP001139384">
    <property type="component" value="Unassembled WGS sequence"/>
</dbReference>